<evidence type="ECO:0000256" key="4">
    <source>
        <dbReference type="ARBA" id="ARBA00023004"/>
    </source>
</evidence>
<dbReference type="PANTHER" id="PTHR43255:SF1">
    <property type="entry name" value="IRON-SULFUR-BINDING OXIDOREDUCTASE FADF-RELATED"/>
    <property type="match status" value="1"/>
</dbReference>
<dbReference type="AlphaFoldDB" id="S6A495"/>
<keyword evidence="4" id="KW-0408">Iron</keyword>
<organism evidence="7 8">
    <name type="scientific">Treponema pedis str. T A4</name>
    <dbReference type="NCBI Taxonomy" id="1291379"/>
    <lineage>
        <taxon>Bacteria</taxon>
        <taxon>Pseudomonadati</taxon>
        <taxon>Spirochaetota</taxon>
        <taxon>Spirochaetia</taxon>
        <taxon>Spirochaetales</taxon>
        <taxon>Treponemataceae</taxon>
        <taxon>Treponema</taxon>
    </lineage>
</organism>
<dbReference type="PANTHER" id="PTHR43255">
    <property type="entry name" value="IRON-SULFUR-BINDING OXIDOREDUCTASE FADF-RELATED-RELATED"/>
    <property type="match status" value="1"/>
</dbReference>
<keyword evidence="1" id="KW-0004">4Fe-4S</keyword>
<dbReference type="SUPFAM" id="SSF54862">
    <property type="entry name" value="4Fe-4S ferredoxins"/>
    <property type="match status" value="1"/>
</dbReference>
<dbReference type="RefSeq" id="WP_020965529.1">
    <property type="nucleotide sequence ID" value="NC_022097.1"/>
</dbReference>
<evidence type="ECO:0000313" key="8">
    <source>
        <dbReference type="Proteomes" id="UP000015620"/>
    </source>
</evidence>
<dbReference type="InterPro" id="IPR051460">
    <property type="entry name" value="HdrC_iron-sulfur_subunit"/>
</dbReference>
<keyword evidence="5" id="KW-0411">Iron-sulfur</keyword>
<dbReference type="OrthoDB" id="9794954at2"/>
<evidence type="ECO:0000256" key="3">
    <source>
        <dbReference type="ARBA" id="ARBA00023002"/>
    </source>
</evidence>
<evidence type="ECO:0000256" key="1">
    <source>
        <dbReference type="ARBA" id="ARBA00022485"/>
    </source>
</evidence>
<dbReference type="PROSITE" id="PS00198">
    <property type="entry name" value="4FE4S_FER_1"/>
    <property type="match status" value="1"/>
</dbReference>
<dbReference type="HOGENOM" id="CLU_023081_3_1_12"/>
<evidence type="ECO:0000256" key="2">
    <source>
        <dbReference type="ARBA" id="ARBA00022723"/>
    </source>
</evidence>
<dbReference type="GO" id="GO:0051539">
    <property type="term" value="F:4 iron, 4 sulfur cluster binding"/>
    <property type="evidence" value="ECO:0007669"/>
    <property type="project" value="UniProtKB-KW"/>
</dbReference>
<proteinExistence type="predicted"/>
<dbReference type="KEGG" id="tped:TPE_1757"/>
<dbReference type="GO" id="GO:0005886">
    <property type="term" value="C:plasma membrane"/>
    <property type="evidence" value="ECO:0007669"/>
    <property type="project" value="TreeGrafter"/>
</dbReference>
<dbReference type="PROSITE" id="PS51379">
    <property type="entry name" value="4FE4S_FER_2"/>
    <property type="match status" value="1"/>
</dbReference>
<dbReference type="InterPro" id="IPR017896">
    <property type="entry name" value="4Fe4S_Fe-S-bd"/>
</dbReference>
<dbReference type="GO" id="GO:0016491">
    <property type="term" value="F:oxidoreductase activity"/>
    <property type="evidence" value="ECO:0007669"/>
    <property type="project" value="UniProtKB-KW"/>
</dbReference>
<feature type="domain" description="4Fe-4S ferredoxin-type" evidence="6">
    <location>
        <begin position="32"/>
        <end position="62"/>
    </location>
</feature>
<evidence type="ECO:0000259" key="6">
    <source>
        <dbReference type="PROSITE" id="PS51379"/>
    </source>
</evidence>
<dbReference type="InterPro" id="IPR004017">
    <property type="entry name" value="Cys_rich_dom"/>
</dbReference>
<name>S6A495_9SPIR</name>
<dbReference type="STRING" id="1291379.TPE_1757"/>
<dbReference type="Pfam" id="PF02754">
    <property type="entry name" value="CCG"/>
    <property type="match status" value="2"/>
</dbReference>
<dbReference type="GeneID" id="301090256"/>
<reference evidence="7 8" key="1">
    <citation type="journal article" date="2013" name="PLoS ONE">
        <title>Genome-Wide Relatedness of Treponema pedis, from Gingiva and Necrotic Skin Lesions of Pigs, with the Human Oral Pathogen Treponema denticola.</title>
        <authorList>
            <person name="Svartstrom O."/>
            <person name="Mushtaq M."/>
            <person name="Pringle M."/>
            <person name="Segerman B."/>
        </authorList>
    </citation>
    <scope>NUCLEOTIDE SEQUENCE [LARGE SCALE GENOMIC DNA]</scope>
    <source>
        <strain evidence="7">T A4</strain>
    </source>
</reference>
<dbReference type="EMBL" id="CP004120">
    <property type="protein sequence ID" value="AGT44231.1"/>
    <property type="molecule type" value="Genomic_DNA"/>
</dbReference>
<dbReference type="Proteomes" id="UP000015620">
    <property type="component" value="Chromosome"/>
</dbReference>
<dbReference type="Gene3D" id="3.30.70.20">
    <property type="match status" value="1"/>
</dbReference>
<sequence length="312" mass="36641">MIEKTRLECIDCNLCKKNCLFLQKYNMNLKEFTYKIDLRYRCFMCGKCKSVCPKDLSGTEIAFELRKSRPENILKTEFLKNDYKFKNLPKRKTDTLLFLGCNYPGFYPKTSEKLIDICKKMGIDFSVECCKKPVYEQGGNAKFSNIENMLEHNNTKTLICACPNCYHLLKRKLNVNVISVFQFLYENGIGKKIKDTPSIFFPCSDRYSREIFQFILHYIDGYNEPYKKINCCGLGGGAKKYEEDIIEETKKMLHKAWEKNIYTYCSSCSGIFKTYGLKNIKNFLSEILEVHEEVSLNYAKNVLKYKFKRHTK</sequence>
<keyword evidence="2" id="KW-0479">Metal-binding</keyword>
<gene>
    <name evidence="7" type="ORF">TPE_1757</name>
</gene>
<keyword evidence="8" id="KW-1185">Reference proteome</keyword>
<dbReference type="PATRIC" id="fig|1291379.3.peg.1732"/>
<accession>S6A495</accession>
<evidence type="ECO:0000313" key="7">
    <source>
        <dbReference type="EMBL" id="AGT44231.1"/>
    </source>
</evidence>
<evidence type="ECO:0000256" key="5">
    <source>
        <dbReference type="ARBA" id="ARBA00023014"/>
    </source>
</evidence>
<dbReference type="InterPro" id="IPR017900">
    <property type="entry name" value="4Fe4S_Fe_S_CS"/>
</dbReference>
<dbReference type="GO" id="GO:0046872">
    <property type="term" value="F:metal ion binding"/>
    <property type="evidence" value="ECO:0007669"/>
    <property type="project" value="UniProtKB-KW"/>
</dbReference>
<keyword evidence="3" id="KW-0560">Oxidoreductase</keyword>
<protein>
    <submittedName>
        <fullName evidence="7">Iron-sulfur binding reductase</fullName>
    </submittedName>
</protein>